<dbReference type="KEGG" id="stax:MC45_12270"/>
<feature type="chain" id="PRO_5001929755" description="Lipoprotein" evidence="2">
    <location>
        <begin position="24"/>
        <end position="76"/>
    </location>
</feature>
<evidence type="ECO:0000256" key="1">
    <source>
        <dbReference type="SAM" id="MobiDB-lite"/>
    </source>
</evidence>
<feature type="signal peptide" evidence="2">
    <location>
        <begin position="1"/>
        <end position="23"/>
    </location>
</feature>
<dbReference type="Proteomes" id="UP000033200">
    <property type="component" value="Chromosome"/>
</dbReference>
<organism evidence="3 4">
    <name type="scientific">Sphingomonas taxi</name>
    <dbReference type="NCBI Taxonomy" id="1549858"/>
    <lineage>
        <taxon>Bacteria</taxon>
        <taxon>Pseudomonadati</taxon>
        <taxon>Pseudomonadota</taxon>
        <taxon>Alphaproteobacteria</taxon>
        <taxon>Sphingomonadales</taxon>
        <taxon>Sphingomonadaceae</taxon>
        <taxon>Sphingomonas</taxon>
    </lineage>
</organism>
<name>A0A097EHI2_9SPHN</name>
<dbReference type="EMBL" id="CP009571">
    <property type="protein sequence ID" value="AIT07028.1"/>
    <property type="molecule type" value="Genomic_DNA"/>
</dbReference>
<protein>
    <recommendedName>
        <fullName evidence="5">Lipoprotein</fullName>
    </recommendedName>
</protein>
<sequence length="76" mass="7758">MRILLLPLVGAMSLAACSRPASQSTDTTVNVEAAASRAQSDIANYAAGSGHRAVRTAARPSSLPSASLRKLAPRAP</sequence>
<feature type="region of interest" description="Disordered" evidence="1">
    <location>
        <begin position="53"/>
        <end position="76"/>
    </location>
</feature>
<dbReference type="STRING" id="1549858.MC45_12270"/>
<evidence type="ECO:0000256" key="2">
    <source>
        <dbReference type="SAM" id="SignalP"/>
    </source>
</evidence>
<evidence type="ECO:0008006" key="5">
    <source>
        <dbReference type="Google" id="ProtNLM"/>
    </source>
</evidence>
<evidence type="ECO:0000313" key="3">
    <source>
        <dbReference type="EMBL" id="AIT07028.1"/>
    </source>
</evidence>
<dbReference type="RefSeq" id="WP_038663586.1">
    <property type="nucleotide sequence ID" value="NZ_CP009571.1"/>
</dbReference>
<dbReference type="HOGENOM" id="CLU_2652629_0_0_5"/>
<dbReference type="PROSITE" id="PS51257">
    <property type="entry name" value="PROKAR_LIPOPROTEIN"/>
    <property type="match status" value="1"/>
</dbReference>
<feature type="compositionally biased region" description="Low complexity" evidence="1">
    <location>
        <begin position="55"/>
        <end position="70"/>
    </location>
</feature>
<gene>
    <name evidence="3" type="ORF">MC45_12270</name>
</gene>
<accession>A0A097EHI2</accession>
<proteinExistence type="predicted"/>
<keyword evidence="2" id="KW-0732">Signal</keyword>
<evidence type="ECO:0000313" key="4">
    <source>
        <dbReference type="Proteomes" id="UP000033200"/>
    </source>
</evidence>
<reference evidence="3 4" key="1">
    <citation type="submission" date="2014-09" db="EMBL/GenBank/DDBJ databases">
        <title>Using Illumina technology Improving SMRT sequencing Genome Assembly by RASTools.</title>
        <authorList>
            <person name="Zhou Y."/>
            <person name="Ma T."/>
            <person name="Liu T."/>
        </authorList>
    </citation>
    <scope>NUCLEOTIDE SEQUENCE [LARGE SCALE GENOMIC DNA]</scope>
    <source>
        <strain evidence="3 4">ATCC 55669</strain>
    </source>
</reference>
<keyword evidence="4" id="KW-1185">Reference proteome</keyword>
<dbReference type="AlphaFoldDB" id="A0A097EHI2"/>